<dbReference type="AlphaFoldDB" id="F9WUD9"/>
<evidence type="ECO:0000313" key="3">
    <source>
        <dbReference type="Proteomes" id="UP000009027"/>
    </source>
</evidence>
<keyword evidence="3" id="KW-1185">Reference proteome</keyword>
<reference evidence="2 3" key="1">
    <citation type="journal article" date="2012" name="Proc. Natl. Acad. Sci. U.S.A.">
        <title>Antigenic diversity is generated by distinct evolutionary mechanisms in African trypanosome species.</title>
        <authorList>
            <person name="Jackson A.P."/>
            <person name="Berry A."/>
            <person name="Aslett M."/>
            <person name="Allison H.C."/>
            <person name="Burton P."/>
            <person name="Vavrova-Anderson J."/>
            <person name="Brown R."/>
            <person name="Browne H."/>
            <person name="Corton N."/>
            <person name="Hauser H."/>
            <person name="Gamble J."/>
            <person name="Gilderthorp R."/>
            <person name="Marcello L."/>
            <person name="McQuillan J."/>
            <person name="Otto T.D."/>
            <person name="Quail M.A."/>
            <person name="Sanders M.J."/>
            <person name="van Tonder A."/>
            <person name="Ginger M.L."/>
            <person name="Field M.C."/>
            <person name="Barry J.D."/>
            <person name="Hertz-Fowler C."/>
            <person name="Berriman M."/>
        </authorList>
    </citation>
    <scope>NUCLEOTIDE SEQUENCE</scope>
    <source>
        <strain evidence="2 3">Y486</strain>
    </source>
</reference>
<name>F9WUD9_TRYVY</name>
<dbReference type="VEuPathDB" id="TriTrypDB:TvY486_0040995"/>
<evidence type="ECO:0000256" key="1">
    <source>
        <dbReference type="SAM" id="MobiDB-lite"/>
    </source>
</evidence>
<accession>F9WUD9</accession>
<dbReference type="Proteomes" id="UP000009027">
    <property type="component" value="Unassembled WGS sequence"/>
</dbReference>
<evidence type="ECO:0000313" key="2">
    <source>
        <dbReference type="EMBL" id="CCD21188.1"/>
    </source>
</evidence>
<dbReference type="EMBL" id="CAEX01007174">
    <property type="protein sequence ID" value="CCD21188.1"/>
    <property type="molecule type" value="Genomic_DNA"/>
</dbReference>
<protein>
    <submittedName>
        <fullName evidence="2">Uncharacterized protein</fullName>
    </submittedName>
</protein>
<organism evidence="2 3">
    <name type="scientific">Trypanosoma vivax (strain Y486)</name>
    <dbReference type="NCBI Taxonomy" id="1055687"/>
    <lineage>
        <taxon>Eukaryota</taxon>
        <taxon>Discoba</taxon>
        <taxon>Euglenozoa</taxon>
        <taxon>Kinetoplastea</taxon>
        <taxon>Metakinetoplastina</taxon>
        <taxon>Trypanosomatida</taxon>
        <taxon>Trypanosomatidae</taxon>
        <taxon>Trypanosoma</taxon>
        <taxon>Duttonella</taxon>
    </lineage>
</organism>
<feature type="region of interest" description="Disordered" evidence="1">
    <location>
        <begin position="54"/>
        <end position="100"/>
    </location>
</feature>
<gene>
    <name evidence="2" type="ORF">TvY486_0040995</name>
</gene>
<proteinExistence type="predicted"/>
<sequence>MRRAARFVAIAGADAATVRRAIAKTVAWERLAALGARFGKSLAALRRDGVFDKTGRAGARSRSGDRTRFGPENSDAAGETRGPAWGAKNRRAEPGAPGCHFEQLREVGGTRVEGARGMAKLPFGPAKAMGKEKAPRPLFNEHSILRHPRIARAAAEEEQWRLPLQKVNVRVLPLEWPRRRLKTKALWRFDAVWGNVLRRPEPHSSKHEPGLRISEAEAGAIEGAGATFEASQRPTGGLVVPFAVVEKKPAGPRSRFIARLKGKNGHGDREADRAPLQRVSRFLDAALGEVETVSDLKASFFRVGLPQGGRASFRCRAEAGRFVELARALAGDPRWWARVAPRRGR</sequence>